<dbReference type="InterPro" id="IPR016163">
    <property type="entry name" value="Ald_DH_C"/>
</dbReference>
<dbReference type="Gene3D" id="3.40.605.10">
    <property type="entry name" value="Aldehyde Dehydrogenase, Chain A, domain 1"/>
    <property type="match status" value="1"/>
</dbReference>
<dbReference type="InterPro" id="IPR016161">
    <property type="entry name" value="Ald_DH/histidinol_DH"/>
</dbReference>
<evidence type="ECO:0000256" key="1">
    <source>
        <dbReference type="ARBA" id="ARBA00009986"/>
    </source>
</evidence>
<comment type="similarity">
    <text evidence="1 3 6">Belongs to the aldehyde dehydrogenase family.</text>
</comment>
<dbReference type="CDD" id="cd07099">
    <property type="entry name" value="ALDH_DDALDH"/>
    <property type="match status" value="1"/>
</dbReference>
<proteinExistence type="inferred from homology"/>
<dbReference type="PROSITE" id="PS00687">
    <property type="entry name" value="ALDEHYDE_DEHYDR_GLU"/>
    <property type="match status" value="1"/>
</dbReference>
<gene>
    <name evidence="8" type="ordered locus">Hoch_5231</name>
</gene>
<organism evidence="8 9">
    <name type="scientific">Haliangium ochraceum (strain DSM 14365 / JCM 11303 / SMP-2)</name>
    <dbReference type="NCBI Taxonomy" id="502025"/>
    <lineage>
        <taxon>Bacteria</taxon>
        <taxon>Pseudomonadati</taxon>
        <taxon>Myxococcota</taxon>
        <taxon>Polyangia</taxon>
        <taxon>Haliangiales</taxon>
        <taxon>Kofleriaceae</taxon>
        <taxon>Haliangium</taxon>
    </lineage>
</organism>
<dbReference type="Pfam" id="PF00171">
    <property type="entry name" value="Aldedh"/>
    <property type="match status" value="1"/>
</dbReference>
<dbReference type="InterPro" id="IPR015590">
    <property type="entry name" value="Aldehyde_DH_dom"/>
</dbReference>
<protein>
    <recommendedName>
        <fullName evidence="3">Aldehyde dehydrogenase</fullName>
    </recommendedName>
</protein>
<dbReference type="GO" id="GO:0006081">
    <property type="term" value="P:aldehyde metabolic process"/>
    <property type="evidence" value="ECO:0007669"/>
    <property type="project" value="InterPro"/>
</dbReference>
<feature type="active site" evidence="4 5">
    <location>
        <position position="240"/>
    </location>
</feature>
<keyword evidence="9" id="KW-1185">Reference proteome</keyword>
<dbReference type="GO" id="GO:0016620">
    <property type="term" value="F:oxidoreductase activity, acting on the aldehyde or oxo group of donors, NAD or NADP as acceptor"/>
    <property type="evidence" value="ECO:0007669"/>
    <property type="project" value="InterPro"/>
</dbReference>
<evidence type="ECO:0000256" key="4">
    <source>
        <dbReference type="PIRSR" id="PIRSR036492-1"/>
    </source>
</evidence>
<dbReference type="EMBL" id="CP001804">
    <property type="protein sequence ID" value="ACY17716.1"/>
    <property type="molecule type" value="Genomic_DNA"/>
</dbReference>
<dbReference type="InterPro" id="IPR016162">
    <property type="entry name" value="Ald_DH_N"/>
</dbReference>
<dbReference type="PIRSF" id="PIRSF036492">
    <property type="entry name" value="ALDH"/>
    <property type="match status" value="1"/>
</dbReference>
<evidence type="ECO:0000256" key="6">
    <source>
        <dbReference type="RuleBase" id="RU003345"/>
    </source>
</evidence>
<dbReference type="eggNOG" id="COG1012">
    <property type="taxonomic scope" value="Bacteria"/>
</dbReference>
<dbReference type="Gene3D" id="3.40.309.10">
    <property type="entry name" value="Aldehyde Dehydrogenase, Chain A, domain 2"/>
    <property type="match status" value="1"/>
</dbReference>
<dbReference type="RefSeq" id="WP_012830308.1">
    <property type="nucleotide sequence ID" value="NC_013440.1"/>
</dbReference>
<evidence type="ECO:0000256" key="5">
    <source>
        <dbReference type="PROSITE-ProRule" id="PRU10007"/>
    </source>
</evidence>
<accession>D0LXG1</accession>
<evidence type="ECO:0000256" key="2">
    <source>
        <dbReference type="ARBA" id="ARBA00023002"/>
    </source>
</evidence>
<evidence type="ECO:0000259" key="7">
    <source>
        <dbReference type="Pfam" id="PF00171"/>
    </source>
</evidence>
<dbReference type="InterPro" id="IPR012394">
    <property type="entry name" value="Aldehyde_DH_NAD(P)"/>
</dbReference>
<dbReference type="OrthoDB" id="9762436at2"/>
<dbReference type="PANTHER" id="PTHR11699">
    <property type="entry name" value="ALDEHYDE DEHYDROGENASE-RELATED"/>
    <property type="match status" value="1"/>
</dbReference>
<evidence type="ECO:0000256" key="3">
    <source>
        <dbReference type="PIRNR" id="PIRNR036492"/>
    </source>
</evidence>
<dbReference type="SUPFAM" id="SSF53720">
    <property type="entry name" value="ALDH-like"/>
    <property type="match status" value="1"/>
</dbReference>
<dbReference type="InterPro" id="IPR029510">
    <property type="entry name" value="Ald_DH_CS_GLU"/>
</dbReference>
<reference evidence="8 9" key="1">
    <citation type="journal article" date="2010" name="Stand. Genomic Sci.">
        <title>Complete genome sequence of Haliangium ochraceum type strain (SMP-2).</title>
        <authorList>
            <consortium name="US DOE Joint Genome Institute (JGI-PGF)"/>
            <person name="Ivanova N."/>
            <person name="Daum C."/>
            <person name="Lang E."/>
            <person name="Abt B."/>
            <person name="Kopitz M."/>
            <person name="Saunders E."/>
            <person name="Lapidus A."/>
            <person name="Lucas S."/>
            <person name="Glavina Del Rio T."/>
            <person name="Nolan M."/>
            <person name="Tice H."/>
            <person name="Copeland A."/>
            <person name="Cheng J.F."/>
            <person name="Chen F."/>
            <person name="Bruce D."/>
            <person name="Goodwin L."/>
            <person name="Pitluck S."/>
            <person name="Mavromatis K."/>
            <person name="Pati A."/>
            <person name="Mikhailova N."/>
            <person name="Chen A."/>
            <person name="Palaniappan K."/>
            <person name="Land M."/>
            <person name="Hauser L."/>
            <person name="Chang Y.J."/>
            <person name="Jeffries C.D."/>
            <person name="Detter J.C."/>
            <person name="Brettin T."/>
            <person name="Rohde M."/>
            <person name="Goker M."/>
            <person name="Bristow J."/>
            <person name="Markowitz V."/>
            <person name="Eisen J.A."/>
            <person name="Hugenholtz P."/>
            <person name="Kyrpides N.C."/>
            <person name="Klenk H.P."/>
        </authorList>
    </citation>
    <scope>NUCLEOTIDE SEQUENCE [LARGE SCALE GENOMIC DNA]</scope>
    <source>
        <strain evidence="9">DSM 14365 / CIP 107738 / JCM 11303 / AJ 13395 / SMP-2</strain>
    </source>
</reference>
<evidence type="ECO:0000313" key="8">
    <source>
        <dbReference type="EMBL" id="ACY17716.1"/>
    </source>
</evidence>
<feature type="active site" evidence="4">
    <location>
        <position position="274"/>
    </location>
</feature>
<keyword evidence="2 3" id="KW-0560">Oxidoreductase</keyword>
<name>D0LXG1_HALO1</name>
<evidence type="ECO:0000313" key="9">
    <source>
        <dbReference type="Proteomes" id="UP000001880"/>
    </source>
</evidence>
<dbReference type="Proteomes" id="UP000001880">
    <property type="component" value="Chromosome"/>
</dbReference>
<dbReference type="KEGG" id="hoh:Hoch_5231"/>
<dbReference type="HOGENOM" id="CLU_005391_1_0_7"/>
<feature type="domain" description="Aldehyde dehydrogenase" evidence="7">
    <location>
        <begin position="11"/>
        <end position="456"/>
    </location>
</feature>
<dbReference type="AlphaFoldDB" id="D0LXG1"/>
<dbReference type="STRING" id="502025.Hoch_5231"/>
<sequence>MAETKQGATRAQLESRDPRTHEVLGTVPIHSEDDVRAAVARARQAAAQWGALDVSARASALDGFRRALAAQAEELADLIHRENGKPRFDALMEVFLALAHLAHTAERAGKALAPRRVSPGLFANIRAAIHYHPLGVIGVIGPWNYPMFTPMGSIGSALAAGNAVVLKPSELTPLVGVRLAEIAASSLGNADLVQVVTGAGETGAALARSGVDKLSFTGSTATGRKVMAAAAETLTPVLLELGGKDAMIVAADADIEEAAQAAVWGAFSNAGQTCISIERAYVAAPVYDAFVDRVVEIAREVRAGEDIGPMTNAAQSDIIAGQLREAVAAGARPLVGGPEAMADGFVSPTVLVDVSDDMSIMREETFGPVLPIARVADAEEGVRRANASMYGLGGAVFGKQGVRTLASRLRAGATAVNAVLAFAGVPSLPFGGVGDSGFGRIHGDEGLRSFSRTHAVAEARFGLPKSFDLMRFHQPENTFERMLGLIEQLYGGGAVDTASSLLRRLRPW</sequence>